<comment type="subcellular location">
    <subcellularLocation>
        <location evidence="1">Cell membrane</location>
        <topology evidence="1">Multi-pass membrane protein</topology>
    </subcellularLocation>
</comment>
<keyword evidence="6" id="KW-0109">Calcium transport</keyword>
<dbReference type="KEGG" id="hsc:HVS_13295"/>
<evidence type="ECO:0000256" key="9">
    <source>
        <dbReference type="ARBA" id="ARBA00022837"/>
    </source>
</evidence>
<evidence type="ECO:0000256" key="14">
    <source>
        <dbReference type="ARBA" id="ARBA00023065"/>
    </source>
</evidence>
<dbReference type="EMBL" id="CP025197">
    <property type="protein sequence ID" value="AUG58526.1"/>
    <property type="molecule type" value="Genomic_DNA"/>
</dbReference>
<dbReference type="NCBIfam" id="TIGR01116">
    <property type="entry name" value="ATPase-IIA1_Ca"/>
    <property type="match status" value="1"/>
</dbReference>
<dbReference type="Gene3D" id="2.70.150.10">
    <property type="entry name" value="Calcium-transporting ATPase, cytoplasmic transduction domain A"/>
    <property type="match status" value="1"/>
</dbReference>
<comment type="similarity">
    <text evidence="2">Belongs to the cation transport ATPase (P-type) (TC 3.A.3) family. Type IIA subfamily.</text>
</comment>
<dbReference type="Pfam" id="PF00122">
    <property type="entry name" value="E1-E2_ATPase"/>
    <property type="match status" value="1"/>
</dbReference>
<dbReference type="SUPFAM" id="SSF81653">
    <property type="entry name" value="Calcium ATPase, transduction domain A"/>
    <property type="match status" value="1"/>
</dbReference>
<dbReference type="InterPro" id="IPR006413">
    <property type="entry name" value="P-type_ATPase_IIA_PMR1"/>
</dbReference>
<evidence type="ECO:0000256" key="16">
    <source>
        <dbReference type="ARBA" id="ARBA00048694"/>
    </source>
</evidence>
<evidence type="ECO:0000313" key="21">
    <source>
        <dbReference type="Proteomes" id="UP000233534"/>
    </source>
</evidence>
<dbReference type="EMBL" id="NEMB01000003">
    <property type="protein sequence ID" value="PQQ66276.1"/>
    <property type="molecule type" value="Genomic_DNA"/>
</dbReference>
<feature type="transmembrane region" description="Helical" evidence="17">
    <location>
        <begin position="78"/>
        <end position="94"/>
    </location>
</feature>
<dbReference type="InterPro" id="IPR036412">
    <property type="entry name" value="HAD-like_sf"/>
</dbReference>
<dbReference type="InterPro" id="IPR023298">
    <property type="entry name" value="ATPase_P-typ_TM_dom_sf"/>
</dbReference>
<dbReference type="InterPro" id="IPR023299">
    <property type="entry name" value="ATPase_P-typ_cyto_dom_N"/>
</dbReference>
<dbReference type="FunFam" id="2.70.150.10:FF:000160">
    <property type="entry name" value="Sarcoplasmic/endoplasmic reticulum calcium ATPase 1"/>
    <property type="match status" value="1"/>
</dbReference>
<dbReference type="InterPro" id="IPR004014">
    <property type="entry name" value="ATPase_P-typ_cation-transptr_N"/>
</dbReference>
<dbReference type="Proteomes" id="UP000233534">
    <property type="component" value="Chromosome"/>
</dbReference>
<dbReference type="RefSeq" id="WP_101303055.1">
    <property type="nucleotide sequence ID" value="NZ_CP025197.1"/>
</dbReference>
<dbReference type="Pfam" id="PF13246">
    <property type="entry name" value="Cation_ATPase"/>
    <property type="match status" value="1"/>
</dbReference>
<dbReference type="InterPro" id="IPR023214">
    <property type="entry name" value="HAD_sf"/>
</dbReference>
<dbReference type="CDD" id="cd02089">
    <property type="entry name" value="P-type_ATPase_Ca_prok"/>
    <property type="match status" value="1"/>
</dbReference>
<feature type="transmembrane region" description="Helical" evidence="17">
    <location>
        <begin position="237"/>
        <end position="255"/>
    </location>
</feature>
<dbReference type="Pfam" id="PF00689">
    <property type="entry name" value="Cation_ATPase_C"/>
    <property type="match status" value="1"/>
</dbReference>
<feature type="transmembrane region" description="Helical" evidence="17">
    <location>
        <begin position="54"/>
        <end position="72"/>
    </location>
</feature>
<keyword evidence="9" id="KW-0106">Calcium</keyword>
<dbReference type="SUPFAM" id="SSF56784">
    <property type="entry name" value="HAD-like"/>
    <property type="match status" value="1"/>
</dbReference>
<keyword evidence="14" id="KW-0406">Ion transport</keyword>
<dbReference type="InterPro" id="IPR018303">
    <property type="entry name" value="ATPase_P-typ_P_site"/>
</dbReference>
<evidence type="ECO:0000313" key="19">
    <source>
        <dbReference type="EMBL" id="AUG58526.1"/>
    </source>
</evidence>
<evidence type="ECO:0000313" key="20">
    <source>
        <dbReference type="EMBL" id="PQQ66276.1"/>
    </source>
</evidence>
<evidence type="ECO:0000256" key="4">
    <source>
        <dbReference type="ARBA" id="ARBA00022475"/>
    </source>
</evidence>
<dbReference type="GO" id="GO:0005388">
    <property type="term" value="F:P-type calcium transporter activity"/>
    <property type="evidence" value="ECO:0007669"/>
    <property type="project" value="UniProtKB-EC"/>
</dbReference>
<feature type="transmembrane region" description="Helical" evidence="17">
    <location>
        <begin position="261"/>
        <end position="289"/>
    </location>
</feature>
<dbReference type="SFLD" id="SFLDG00002">
    <property type="entry name" value="C1.7:_P-type_atpase_like"/>
    <property type="match status" value="1"/>
</dbReference>
<dbReference type="PANTHER" id="PTHR43294:SF21">
    <property type="entry name" value="CATION TRANSPORTING ATPASE"/>
    <property type="match status" value="1"/>
</dbReference>
<feature type="transmembrane region" description="Helical" evidence="17">
    <location>
        <begin position="717"/>
        <end position="737"/>
    </location>
</feature>
<evidence type="ECO:0000256" key="8">
    <source>
        <dbReference type="ARBA" id="ARBA00022741"/>
    </source>
</evidence>
<reference evidence="19 21" key="1">
    <citation type="submission" date="2017-12" db="EMBL/GenBank/DDBJ databases">
        <title>Complete genome sequence of Herbivorax saccincola GGR1, a novel Cellulosome-producing hydrolytic bacterium in a thermophilic biogas plant, established by Illumina and Nanopore MinION sequencing.</title>
        <authorList>
            <person name="Pechtl A."/>
            <person name="Ruckert C."/>
            <person name="Koeck D.E."/>
            <person name="Maus I."/>
            <person name="Winkler A."/>
            <person name="Kalinowski J."/>
            <person name="Puhler A."/>
            <person name="Schwarz W.W."/>
            <person name="Zverlov V.V."/>
            <person name="Schluter A."/>
            <person name="Liebl W."/>
        </authorList>
    </citation>
    <scope>NUCLEOTIDE SEQUENCE [LARGE SCALE GENOMIC DNA]</scope>
    <source>
        <strain evidence="19">GGR1</strain>
        <strain evidence="21">SR1</strain>
    </source>
</reference>
<dbReference type="InterPro" id="IPR001757">
    <property type="entry name" value="P_typ_ATPase"/>
</dbReference>
<keyword evidence="5" id="KW-0597">Phosphoprotein</keyword>
<dbReference type="AlphaFoldDB" id="A0A2K9EA09"/>
<evidence type="ECO:0000259" key="18">
    <source>
        <dbReference type="SMART" id="SM00831"/>
    </source>
</evidence>
<comment type="catalytic activity">
    <reaction evidence="16">
        <text>Ca(2+)(in) + ATP + H2O = Ca(2+)(out) + ADP + phosphate + H(+)</text>
        <dbReference type="Rhea" id="RHEA:18105"/>
        <dbReference type="ChEBI" id="CHEBI:15377"/>
        <dbReference type="ChEBI" id="CHEBI:15378"/>
        <dbReference type="ChEBI" id="CHEBI:29108"/>
        <dbReference type="ChEBI" id="CHEBI:30616"/>
        <dbReference type="ChEBI" id="CHEBI:43474"/>
        <dbReference type="ChEBI" id="CHEBI:456216"/>
        <dbReference type="EC" id="7.2.2.10"/>
    </reaction>
</comment>
<dbReference type="EC" id="7.2.2.10" evidence="3"/>
<name>A0A2K9EA09_9FIRM</name>
<keyword evidence="13 17" id="KW-1133">Transmembrane helix</keyword>
<dbReference type="NCBIfam" id="TIGR01494">
    <property type="entry name" value="ATPase_P-type"/>
    <property type="match status" value="3"/>
</dbReference>
<dbReference type="OrthoDB" id="9760364at2"/>
<dbReference type="PRINTS" id="PR00120">
    <property type="entry name" value="HATPASE"/>
</dbReference>
<dbReference type="InterPro" id="IPR050510">
    <property type="entry name" value="Cation_transp_ATPase_P-type"/>
</dbReference>
<evidence type="ECO:0000256" key="15">
    <source>
        <dbReference type="ARBA" id="ARBA00023136"/>
    </source>
</evidence>
<dbReference type="Proteomes" id="UP000239720">
    <property type="component" value="Unassembled WGS sequence"/>
</dbReference>
<keyword evidence="21" id="KW-1185">Reference proteome</keyword>
<dbReference type="PROSITE" id="PS00154">
    <property type="entry name" value="ATPASE_E1_E2"/>
    <property type="match status" value="1"/>
</dbReference>
<keyword evidence="6" id="KW-0813">Transport</keyword>
<keyword evidence="8" id="KW-0547">Nucleotide-binding</keyword>
<dbReference type="NCBIfam" id="TIGR01522">
    <property type="entry name" value="ATPase-IIA2_Ca"/>
    <property type="match status" value="1"/>
</dbReference>
<organism evidence="19 21">
    <name type="scientific">Acetivibrio saccincola</name>
    <dbReference type="NCBI Taxonomy" id="1677857"/>
    <lineage>
        <taxon>Bacteria</taxon>
        <taxon>Bacillati</taxon>
        <taxon>Bacillota</taxon>
        <taxon>Clostridia</taxon>
        <taxon>Eubacteriales</taxon>
        <taxon>Oscillospiraceae</taxon>
        <taxon>Acetivibrio</taxon>
    </lineage>
</organism>
<proteinExistence type="inferred from homology"/>
<keyword evidence="11" id="KW-0460">Magnesium</keyword>
<evidence type="ECO:0000313" key="22">
    <source>
        <dbReference type="Proteomes" id="UP000239720"/>
    </source>
</evidence>
<feature type="transmembrane region" description="Helical" evidence="17">
    <location>
        <begin position="821"/>
        <end position="841"/>
    </location>
</feature>
<evidence type="ECO:0000256" key="17">
    <source>
        <dbReference type="SAM" id="Phobius"/>
    </source>
</evidence>
<dbReference type="Pfam" id="PF00690">
    <property type="entry name" value="Cation_ATPase_N"/>
    <property type="match status" value="1"/>
</dbReference>
<sequence length="888" mass="97552">MAIPGLALKKENGIREKWQGLSEKEAQKRYEKYGPNILQEKKKISALKIFMEQFSDFMVLILLAATAVSIFMGEMTEAVTIIVIVVINAVLGFVQEYRTEKTMEALKELAAPTAKVMRDGKPVEIAAEEIVPGDLIILETGDRIPADAVLVESNNLFVDESLLTGESVPVEKFSDRDTTGSEKSSVYMGTNVTRGRGKAVVCSTGMMTEMGKIAGMIQDIEEEETPLQKRLDHLGKYIVFGCLIICAIVSLTGIIRGENLFTMLLAGISLAVAAVPEGLPAIVTIALALGVQRMLKKKALVRKLPAVETLGCATVICSDKTGTLTENKMTVRKMYTEDYVEVRGGSLSSKGEFISGFGIIDVKKKENLRLALEIGVLCNNAVMRKVKSSKQEKWELSGDPTEAALLVSGAKGGIFQEEINKEYKRIDEIPFDSERKCMSVICRNRKGESFVFTKGAADVIIEKCTKIYTSGGIVPLDEVKKKRILKINDDMAKEALRVLGLAYKRINRYSNFKEAESELVFVGLTGMIDPPRKEALNAVKKCNLAGIKPIMITGDHKITAYAIARELNICQEGDRVLTGKELEEMSDSKLQALVDEVAVYARVSPKHKLRIVKALKKKGHIVAMTGDGVNDAPAVKEADIGVSMGITGTDVTKEASSMVLMDDNFASIVSAIEEGRIIYSNIRKFIRYMLSCNIGEVLTMFLGMLMGLPLPLLPIQILWVNLVTDGLPAIALGLEPAEKDIMMRPPRGAKESVFSRGLLNLILFRGVIIGLSTLVVFISILKFSGDVSTARTAAFVTLVITQLIHVFECKSERKNIFEVPLFNNIPLVLAVICSLIMIIGVVYHPFFQKIFRTVALGHNEWVLIGGFSALGPVIASFFKVNAKYIRRR</sequence>
<feature type="domain" description="Cation-transporting P-type ATPase N-terminal" evidence="18">
    <location>
        <begin position="2"/>
        <end position="74"/>
    </location>
</feature>
<keyword evidence="4" id="KW-1003">Cell membrane</keyword>
<dbReference type="SMART" id="SM00831">
    <property type="entry name" value="Cation_ATPase_N"/>
    <property type="match status" value="1"/>
</dbReference>
<keyword evidence="7 17" id="KW-0812">Transmembrane</keyword>
<dbReference type="SFLD" id="SFLDS00003">
    <property type="entry name" value="Haloacid_Dehalogenase"/>
    <property type="match status" value="1"/>
</dbReference>
<accession>A0A2K9EA09</accession>
<dbReference type="GO" id="GO:0016887">
    <property type="term" value="F:ATP hydrolysis activity"/>
    <property type="evidence" value="ECO:0007669"/>
    <property type="project" value="InterPro"/>
</dbReference>
<dbReference type="InterPro" id="IPR006068">
    <property type="entry name" value="ATPase_P-typ_cation-transptr_C"/>
</dbReference>
<dbReference type="Gene3D" id="3.40.50.1000">
    <property type="entry name" value="HAD superfamily/HAD-like"/>
    <property type="match status" value="1"/>
</dbReference>
<dbReference type="GO" id="GO:0005886">
    <property type="term" value="C:plasma membrane"/>
    <property type="evidence" value="ECO:0007669"/>
    <property type="project" value="UniProtKB-SubCell"/>
</dbReference>
<dbReference type="FunFam" id="3.40.50.1000:FF:000001">
    <property type="entry name" value="Phospholipid-transporting ATPase IC"/>
    <property type="match status" value="1"/>
</dbReference>
<evidence type="ECO:0000256" key="13">
    <source>
        <dbReference type="ARBA" id="ARBA00022989"/>
    </source>
</evidence>
<keyword evidence="15 17" id="KW-0472">Membrane</keyword>
<keyword evidence="12" id="KW-1278">Translocase</keyword>
<dbReference type="Gene3D" id="1.20.1110.10">
    <property type="entry name" value="Calcium-transporting ATPase, transmembrane domain"/>
    <property type="match status" value="1"/>
</dbReference>
<evidence type="ECO:0000256" key="2">
    <source>
        <dbReference type="ARBA" id="ARBA00005675"/>
    </source>
</evidence>
<evidence type="ECO:0000256" key="3">
    <source>
        <dbReference type="ARBA" id="ARBA00012790"/>
    </source>
</evidence>
<dbReference type="GO" id="GO:0005524">
    <property type="term" value="F:ATP binding"/>
    <property type="evidence" value="ECO:0007669"/>
    <property type="project" value="UniProtKB-KW"/>
</dbReference>
<dbReference type="FunFam" id="3.40.50.1000:FF:000028">
    <property type="entry name" value="Calcium-transporting P-type ATPase, putative"/>
    <property type="match status" value="1"/>
</dbReference>
<dbReference type="InterPro" id="IPR008250">
    <property type="entry name" value="ATPase_P-typ_transduc_dom_A_sf"/>
</dbReference>
<feature type="transmembrane region" description="Helical" evidence="17">
    <location>
        <begin position="685"/>
        <end position="705"/>
    </location>
</feature>
<evidence type="ECO:0000256" key="5">
    <source>
        <dbReference type="ARBA" id="ARBA00022553"/>
    </source>
</evidence>
<dbReference type="SUPFAM" id="SSF81660">
    <property type="entry name" value="Metal cation-transporting ATPase, ATP-binding domain N"/>
    <property type="match status" value="1"/>
</dbReference>
<evidence type="ECO:0000256" key="12">
    <source>
        <dbReference type="ARBA" id="ARBA00022967"/>
    </source>
</evidence>
<keyword evidence="19" id="KW-0378">Hydrolase</keyword>
<dbReference type="InterPro" id="IPR059000">
    <property type="entry name" value="ATPase_P-type_domA"/>
</dbReference>
<keyword evidence="10" id="KW-0067">ATP-binding</keyword>
<feature type="transmembrane region" description="Helical" evidence="17">
    <location>
        <begin position="792"/>
        <end position="809"/>
    </location>
</feature>
<evidence type="ECO:0000256" key="1">
    <source>
        <dbReference type="ARBA" id="ARBA00004651"/>
    </source>
</evidence>
<feature type="transmembrane region" description="Helical" evidence="17">
    <location>
        <begin position="758"/>
        <end position="780"/>
    </location>
</feature>
<gene>
    <name evidence="19" type="primary">yloB</name>
    <name evidence="20" type="ORF">B9R14_05615</name>
    <name evidence="19" type="ORF">HVS_13295</name>
</gene>
<protein>
    <recommendedName>
        <fullName evidence="3">P-type Ca(2+) transporter</fullName>
        <ecNumber evidence="3">7.2.2.10</ecNumber>
    </recommendedName>
</protein>
<dbReference type="PRINTS" id="PR00119">
    <property type="entry name" value="CATATPASE"/>
</dbReference>
<dbReference type="PANTHER" id="PTHR43294">
    <property type="entry name" value="SODIUM/POTASSIUM-TRANSPORTING ATPASE SUBUNIT ALPHA"/>
    <property type="match status" value="1"/>
</dbReference>
<reference evidence="20 22" key="2">
    <citation type="journal article" date="2018" name="Syst. Appl. Microbiol.">
        <title>Characterization and high-quality draft genome sequence of Herbivorax saccincola A7, an anaerobic, alkaliphilic, thermophilic, cellulolytic, and xylanolytic bacterium.</title>
        <authorList>
            <person name="Aikawa S."/>
            <person name="Baramee S."/>
            <person name="Sermsathanaswadi J."/>
            <person name="Thianheng P."/>
            <person name="Tachaapaikoon C."/>
            <person name="Shikata A."/>
            <person name="Waeonukul R."/>
            <person name="Pason P."/>
            <person name="Ratanakhanokchai K."/>
            <person name="Kosugi A."/>
        </authorList>
    </citation>
    <scope>NUCLEOTIDE SEQUENCE [LARGE SCALE GENOMIC DNA]</scope>
    <source>
        <strain evidence="20 22">A7</strain>
    </source>
</reference>
<evidence type="ECO:0000256" key="6">
    <source>
        <dbReference type="ARBA" id="ARBA00022568"/>
    </source>
</evidence>
<evidence type="ECO:0000256" key="10">
    <source>
        <dbReference type="ARBA" id="ARBA00022840"/>
    </source>
</evidence>
<evidence type="ECO:0000256" key="11">
    <source>
        <dbReference type="ARBA" id="ARBA00022842"/>
    </source>
</evidence>
<dbReference type="Gene3D" id="3.40.1110.10">
    <property type="entry name" value="Calcium-transporting ATPase, cytoplasmic domain N"/>
    <property type="match status" value="1"/>
</dbReference>
<dbReference type="InterPro" id="IPR044492">
    <property type="entry name" value="P_typ_ATPase_HD_dom"/>
</dbReference>
<dbReference type="FunFam" id="1.20.1110.10:FF:000065">
    <property type="entry name" value="Sarcoplasmic/endoplasmic reticulum calcium ATPase 1"/>
    <property type="match status" value="1"/>
</dbReference>
<evidence type="ECO:0000256" key="7">
    <source>
        <dbReference type="ARBA" id="ARBA00022692"/>
    </source>
</evidence>
<dbReference type="InterPro" id="IPR005782">
    <property type="entry name" value="P-type_ATPase_IIA"/>
</dbReference>
<dbReference type="SUPFAM" id="SSF81665">
    <property type="entry name" value="Calcium ATPase, transmembrane domain M"/>
    <property type="match status" value="1"/>
</dbReference>
<dbReference type="SFLD" id="SFLDF00027">
    <property type="entry name" value="p-type_atpase"/>
    <property type="match status" value="1"/>
</dbReference>
<feature type="transmembrane region" description="Helical" evidence="17">
    <location>
        <begin position="861"/>
        <end position="880"/>
    </location>
</feature>